<dbReference type="GO" id="GO:0005737">
    <property type="term" value="C:cytoplasm"/>
    <property type="evidence" value="ECO:0007669"/>
    <property type="project" value="TreeGrafter"/>
</dbReference>
<dbReference type="EMBL" id="JACHXV010000009">
    <property type="protein sequence ID" value="MBB3174580.1"/>
    <property type="molecule type" value="Genomic_DNA"/>
</dbReference>
<feature type="active site" evidence="2">
    <location>
        <position position="47"/>
    </location>
</feature>
<dbReference type="PIRSF" id="PIRSF016184">
    <property type="entry name" value="PhzC_PhzF"/>
    <property type="match status" value="1"/>
</dbReference>
<dbReference type="NCBIfam" id="TIGR00654">
    <property type="entry name" value="PhzF_family"/>
    <property type="match status" value="1"/>
</dbReference>
<dbReference type="RefSeq" id="WP_183275308.1">
    <property type="nucleotide sequence ID" value="NZ_JACHXV010000009.1"/>
</dbReference>
<dbReference type="Pfam" id="PF02567">
    <property type="entry name" value="PhzC-PhzF"/>
    <property type="match status" value="1"/>
</dbReference>
<dbReference type="Gene3D" id="3.10.310.10">
    <property type="entry name" value="Diaminopimelate Epimerase, Chain A, domain 1"/>
    <property type="match status" value="2"/>
</dbReference>
<evidence type="ECO:0000256" key="1">
    <source>
        <dbReference type="ARBA" id="ARBA00008270"/>
    </source>
</evidence>
<dbReference type="InterPro" id="IPR003719">
    <property type="entry name" value="Phenazine_PhzF-like"/>
</dbReference>
<gene>
    <name evidence="3" type="ORF">FHR90_002425</name>
</gene>
<organism evidence="3 4">
    <name type="scientific">Endobacter medicaginis</name>
    <dbReference type="NCBI Taxonomy" id="1181271"/>
    <lineage>
        <taxon>Bacteria</taxon>
        <taxon>Pseudomonadati</taxon>
        <taxon>Pseudomonadota</taxon>
        <taxon>Alphaproteobacteria</taxon>
        <taxon>Acetobacterales</taxon>
        <taxon>Acetobacteraceae</taxon>
        <taxon>Endobacter</taxon>
    </lineage>
</organism>
<evidence type="ECO:0000313" key="4">
    <source>
        <dbReference type="Proteomes" id="UP000557688"/>
    </source>
</evidence>
<keyword evidence="4" id="KW-1185">Reference proteome</keyword>
<dbReference type="AlphaFoldDB" id="A0A839V275"/>
<dbReference type="PANTHER" id="PTHR13774:SF32">
    <property type="entry name" value="ANTISENSE-ENHANCING SEQUENCE 1"/>
    <property type="match status" value="1"/>
</dbReference>
<name>A0A839V275_9PROT</name>
<accession>A0A839V275</accession>
<dbReference type="Proteomes" id="UP000557688">
    <property type="component" value="Unassembled WGS sequence"/>
</dbReference>
<comment type="similarity">
    <text evidence="1">Belongs to the PhzF family.</text>
</comment>
<evidence type="ECO:0000256" key="2">
    <source>
        <dbReference type="PIRSR" id="PIRSR016184-1"/>
    </source>
</evidence>
<dbReference type="EC" id="5.3.3.17" evidence="3"/>
<dbReference type="PANTHER" id="PTHR13774">
    <property type="entry name" value="PHENAZINE BIOSYNTHESIS PROTEIN"/>
    <property type="match status" value="1"/>
</dbReference>
<protein>
    <submittedName>
        <fullName evidence="3">Trans-2,3-dihydro-3-hydroxyanthranilate isomerase</fullName>
        <ecNumber evidence="3">5.3.3.17</ecNumber>
    </submittedName>
</protein>
<dbReference type="GO" id="GO:0102943">
    <property type="term" value="F:trans-2,3-dihydro-3-hydroxy-anthranilate isomerase activity"/>
    <property type="evidence" value="ECO:0007669"/>
    <property type="project" value="UniProtKB-EC"/>
</dbReference>
<proteinExistence type="inferred from homology"/>
<evidence type="ECO:0000313" key="3">
    <source>
        <dbReference type="EMBL" id="MBB3174580.1"/>
    </source>
</evidence>
<keyword evidence="3" id="KW-0413">Isomerase</keyword>
<reference evidence="3 4" key="1">
    <citation type="submission" date="2020-08" db="EMBL/GenBank/DDBJ databases">
        <title>Genomic Encyclopedia of Type Strains, Phase III (KMG-III): the genomes of soil and plant-associated and newly described type strains.</title>
        <authorList>
            <person name="Whitman W."/>
        </authorList>
    </citation>
    <scope>NUCLEOTIDE SEQUENCE [LARGE SCALE GENOMIC DNA]</scope>
    <source>
        <strain evidence="3 4">CECT 8088</strain>
    </source>
</reference>
<sequence>MTSYLYETYDVFTDTRFGGNPLAVLPDARGLDTALCQAIAAEFNYSETTFVFPPSDPANTALVRIFTPHGELPFAGHPNIGTAIALARGGRDRGGVLRFEEAAGLVVLEVMRNPQGEAVAARLEAPQKLRTGAHFDTAIIARAAGLATADVRTALHPPITAGVGVDFVIAEVDGEALTRATSNAAAHAAIDRRFHLCLYARTGDATARMRMFAPNDGIAEDPATGSAAVALAALLCERTQADRIELAISQGVEMGRPSRLEAEAWRHGDEVRAAVAGGCVAVMRGELDL</sequence>
<comment type="caution">
    <text evidence="3">The sequence shown here is derived from an EMBL/GenBank/DDBJ whole genome shotgun (WGS) entry which is preliminary data.</text>
</comment>
<dbReference type="SUPFAM" id="SSF54506">
    <property type="entry name" value="Diaminopimelate epimerase-like"/>
    <property type="match status" value="1"/>
</dbReference>